<dbReference type="EMBL" id="JAGTJJ010000002">
    <property type="protein sequence ID" value="MDC3980233.1"/>
    <property type="molecule type" value="Genomic_DNA"/>
</dbReference>
<keyword evidence="3" id="KW-1185">Reference proteome</keyword>
<organism evidence="2 3">
    <name type="scientific">Polyangium jinanense</name>
    <dbReference type="NCBI Taxonomy" id="2829994"/>
    <lineage>
        <taxon>Bacteria</taxon>
        <taxon>Pseudomonadati</taxon>
        <taxon>Myxococcota</taxon>
        <taxon>Polyangia</taxon>
        <taxon>Polyangiales</taxon>
        <taxon>Polyangiaceae</taxon>
        <taxon>Polyangium</taxon>
    </lineage>
</organism>
<dbReference type="Proteomes" id="UP001151081">
    <property type="component" value="Unassembled WGS sequence"/>
</dbReference>
<accession>A0A9X3X0S1</accession>
<comment type="caution">
    <text evidence="2">The sequence shown here is derived from an EMBL/GenBank/DDBJ whole genome shotgun (WGS) entry which is preliminary data.</text>
</comment>
<name>A0A9X3X0S1_9BACT</name>
<feature type="region of interest" description="Disordered" evidence="1">
    <location>
        <begin position="306"/>
        <end position="338"/>
    </location>
</feature>
<dbReference type="AlphaFoldDB" id="A0A9X3X0S1"/>
<evidence type="ECO:0000256" key="1">
    <source>
        <dbReference type="SAM" id="MobiDB-lite"/>
    </source>
</evidence>
<protein>
    <submittedName>
        <fullName evidence="2">Uncharacterized protein</fullName>
    </submittedName>
</protein>
<gene>
    <name evidence="2" type="ORF">KEG57_06995</name>
</gene>
<evidence type="ECO:0000313" key="3">
    <source>
        <dbReference type="Proteomes" id="UP001151081"/>
    </source>
</evidence>
<evidence type="ECO:0000313" key="2">
    <source>
        <dbReference type="EMBL" id="MDC3980233.1"/>
    </source>
</evidence>
<proteinExistence type="predicted"/>
<feature type="compositionally biased region" description="Basic and acidic residues" evidence="1">
    <location>
        <begin position="307"/>
        <end position="321"/>
    </location>
</feature>
<dbReference type="RefSeq" id="WP_272458304.1">
    <property type="nucleotide sequence ID" value="NZ_JAGTJJ010000002.1"/>
</dbReference>
<sequence length="338" mass="37175">MPSDRPRVPDATAWRLKECVQGFSGEINAGFYTLDATVQVDKDGHVMDVETKGEPQPEVGICMRIALRRMSLPEDLLEQRKLRQSESSTPANGETRPERGQIGEIVTLTIVTIALTEIIIEAFATTIVVAVTVKVAADAAARPKKDDDDERCREVKERCIATARGRQVCRPQVVVGLGDACESAWRQKGVHFRSRAMKLGTVEAARVVRDASIEAMDALNSVVIEIAPLLSEANSKDLRLAVARSMTAILDHLVNPVLEEYPELEVDEDTWGILQQLGPERGCPLPPIHRTNEELCKRHKPMFSCAREARTRTSPPSEKRGKPYGANSPAAPSSHFGP</sequence>
<reference evidence="2 3" key="1">
    <citation type="submission" date="2021-04" db="EMBL/GenBank/DDBJ databases">
        <title>Genome analysis of Polyangium sp.</title>
        <authorList>
            <person name="Li Y."/>
            <person name="Wang J."/>
        </authorList>
    </citation>
    <scope>NUCLEOTIDE SEQUENCE [LARGE SCALE GENOMIC DNA]</scope>
    <source>
        <strain evidence="2 3">SDU14</strain>
    </source>
</reference>